<organism evidence="1 2">
    <name type="scientific">Breznakiella homolactica</name>
    <dbReference type="NCBI Taxonomy" id="2798577"/>
    <lineage>
        <taxon>Bacteria</taxon>
        <taxon>Pseudomonadati</taxon>
        <taxon>Spirochaetota</taxon>
        <taxon>Spirochaetia</taxon>
        <taxon>Spirochaetales</taxon>
        <taxon>Breznakiellaceae</taxon>
        <taxon>Breznakiella</taxon>
    </lineage>
</organism>
<sequence>MKSLNRDGFDPGTALALFLSRLKAENFDSESCGDFLTAAGSLPLDVPLIREIVEFTDKARDRSVPAAECALGKKIERRYRKVLFVQRELHRLDFKKASPARSFEDFIFGQTDFSAYEKISAEDFEGLFLAGMEDYTDGFFTAGLGMAREEAKTIARTGYKKDGDNFILEKKHPVVLSVMRTIHTALEFAPLLDKEILAEETGLVFDFLEENKIIDRTFGEGLDRNFRDIFACILGLFHNTGTIQADGTETRLFTAPAKGRYCLCATFAPENKAHTMVMVPSDLPFPGTAAGDSESPRDFIFFPQGRLVRDSRNRLVRA</sequence>
<evidence type="ECO:0000313" key="2">
    <source>
        <dbReference type="Proteomes" id="UP000595917"/>
    </source>
</evidence>
<name>A0A7T7XNT5_9SPIR</name>
<gene>
    <name evidence="1" type="ORF">JFL75_02300</name>
</gene>
<dbReference type="KEGG" id="bhc:JFL75_02300"/>
<accession>A0A7T7XNT5</accession>
<dbReference type="AlphaFoldDB" id="A0A7T7XNT5"/>
<proteinExistence type="predicted"/>
<dbReference type="Proteomes" id="UP000595917">
    <property type="component" value="Chromosome"/>
</dbReference>
<dbReference type="EMBL" id="CP067089">
    <property type="protein sequence ID" value="QQO09764.1"/>
    <property type="molecule type" value="Genomic_DNA"/>
</dbReference>
<dbReference type="RefSeq" id="WP_215627067.1">
    <property type="nucleotide sequence ID" value="NZ_CP067089.2"/>
</dbReference>
<evidence type="ECO:0000313" key="1">
    <source>
        <dbReference type="EMBL" id="QQO09764.1"/>
    </source>
</evidence>
<keyword evidence="2" id="KW-1185">Reference proteome</keyword>
<reference evidence="1" key="1">
    <citation type="submission" date="2021-01" db="EMBL/GenBank/DDBJ databases">
        <title>Description of Breznakiella homolactica.</title>
        <authorList>
            <person name="Song Y."/>
            <person name="Brune A."/>
        </authorList>
    </citation>
    <scope>NUCLEOTIDE SEQUENCE</scope>
    <source>
        <strain evidence="1">RmG30</strain>
    </source>
</reference>
<protein>
    <submittedName>
        <fullName evidence="1">Uncharacterized protein</fullName>
    </submittedName>
</protein>